<name>A0ABP0HDR2_9DINO</name>
<evidence type="ECO:0000259" key="2">
    <source>
        <dbReference type="Pfam" id="PF05970"/>
    </source>
</evidence>
<protein>
    <recommendedName>
        <fullName evidence="1">ATP-dependent DNA helicase</fullName>
        <ecNumber evidence="1">5.6.2.3</ecNumber>
    </recommendedName>
</protein>
<evidence type="ECO:0000256" key="1">
    <source>
        <dbReference type="RuleBase" id="RU363044"/>
    </source>
</evidence>
<keyword evidence="1" id="KW-0233">DNA recombination</keyword>
<dbReference type="InterPro" id="IPR027417">
    <property type="entry name" value="P-loop_NTPase"/>
</dbReference>
<keyword evidence="1 3" id="KW-0347">Helicase</keyword>
<keyword evidence="1" id="KW-0227">DNA damage</keyword>
<dbReference type="Gene3D" id="3.40.50.300">
    <property type="entry name" value="P-loop containing nucleotide triphosphate hydrolases"/>
    <property type="match status" value="1"/>
</dbReference>
<evidence type="ECO:0000313" key="3">
    <source>
        <dbReference type="EMBL" id="CAK8987992.1"/>
    </source>
</evidence>
<gene>
    <name evidence="3" type="ORF">SCF082_LOCUS1199</name>
</gene>
<dbReference type="Pfam" id="PF05970">
    <property type="entry name" value="PIF1"/>
    <property type="match status" value="1"/>
</dbReference>
<keyword evidence="4" id="KW-1185">Reference proteome</keyword>
<reference evidence="3 4" key="1">
    <citation type="submission" date="2024-02" db="EMBL/GenBank/DDBJ databases">
        <authorList>
            <person name="Chen Y."/>
            <person name="Shah S."/>
            <person name="Dougan E. K."/>
            <person name="Thang M."/>
            <person name="Chan C."/>
        </authorList>
    </citation>
    <scope>NUCLEOTIDE SEQUENCE [LARGE SCALE GENOMIC DNA]</scope>
</reference>
<dbReference type="GO" id="GO:0004386">
    <property type="term" value="F:helicase activity"/>
    <property type="evidence" value="ECO:0007669"/>
    <property type="project" value="UniProtKB-KW"/>
</dbReference>
<accession>A0ABP0HDR2</accession>
<sequence>MCHLLHGPPGTGKSHCLIFLRELFDLIGYRQGIDYEVLAFQAVNAASLAGKTIHHACGFRTEQHSSGDAAAIAATTAKRMSYWRWVFLDEISMVGAQLLGRMDHRIRSVKSDADKFKFDGQGQPRPFGGVNIIMGGDFFQLPPPEGGFLGSIPQHLRGQSTQGVTELHQRERCKDVWWNEVNDQLRAGALSDANYDYLHGLPVKGCTLSFEERASRCRVISGPQDKRLQEEKFQEAPVIVANNDAKYQINKDRAKKYARATGATLRWSFAVDRASSAVLQNQALDKSTKLLWLQYHDKDTENLPGALPLCIGMPVALTEHLDRSADKCLLKGSRGRVHSWVWPVNDRAPSVVYVKFDNATWRLDGINEDGVYPIYPVSRTWHLDKNRKPSQLAVTRRQLPLIPGFAMTAHCSQGKTLAAALLDLNVDTRVDKSFGVVAASRVKRREDLLILRPFPRFLFQRGASEGPQLLLQKLRGESLDWDALREDRAPFAQCSSRQQIRTYDFFEHSQWELIRANLQAKCSACTEDAKGVKRGLRRRTWTGGRKQQFDCHACKRRKIEDAFPRAQLADLDDDANEDLRDHKRRCLKCLQHLEMLSRSKCNSVKDVGDFEPVMATMPQGHIVCKQCQLK</sequence>
<comment type="similarity">
    <text evidence="1">Belongs to the helicase family.</text>
</comment>
<dbReference type="InterPro" id="IPR010285">
    <property type="entry name" value="DNA_helicase_pif1-like_DEAD"/>
</dbReference>
<organism evidence="3 4">
    <name type="scientific">Durusdinium trenchii</name>
    <dbReference type="NCBI Taxonomy" id="1381693"/>
    <lineage>
        <taxon>Eukaryota</taxon>
        <taxon>Sar</taxon>
        <taxon>Alveolata</taxon>
        <taxon>Dinophyceae</taxon>
        <taxon>Suessiales</taxon>
        <taxon>Symbiodiniaceae</taxon>
        <taxon>Durusdinium</taxon>
    </lineage>
</organism>
<comment type="catalytic activity">
    <reaction evidence="1">
        <text>ATP + H2O = ADP + phosphate + H(+)</text>
        <dbReference type="Rhea" id="RHEA:13065"/>
        <dbReference type="ChEBI" id="CHEBI:15377"/>
        <dbReference type="ChEBI" id="CHEBI:15378"/>
        <dbReference type="ChEBI" id="CHEBI:30616"/>
        <dbReference type="ChEBI" id="CHEBI:43474"/>
        <dbReference type="ChEBI" id="CHEBI:456216"/>
        <dbReference type="EC" id="5.6.2.3"/>
    </reaction>
</comment>
<dbReference type="SUPFAM" id="SSF52540">
    <property type="entry name" value="P-loop containing nucleoside triphosphate hydrolases"/>
    <property type="match status" value="2"/>
</dbReference>
<comment type="caution">
    <text evidence="3">The sequence shown here is derived from an EMBL/GenBank/DDBJ whole genome shotgun (WGS) entry which is preliminary data.</text>
</comment>
<evidence type="ECO:0000313" key="4">
    <source>
        <dbReference type="Proteomes" id="UP001642464"/>
    </source>
</evidence>
<dbReference type="Proteomes" id="UP001642464">
    <property type="component" value="Unassembled WGS sequence"/>
</dbReference>
<dbReference type="InterPro" id="IPR051055">
    <property type="entry name" value="PIF1_helicase"/>
</dbReference>
<keyword evidence="1" id="KW-0067">ATP-binding</keyword>
<dbReference type="EC" id="5.6.2.3" evidence="1"/>
<dbReference type="PANTHER" id="PTHR47642">
    <property type="entry name" value="ATP-DEPENDENT DNA HELICASE"/>
    <property type="match status" value="1"/>
</dbReference>
<proteinExistence type="inferred from homology"/>
<feature type="domain" description="DNA helicase Pif1-like DEAD-box helicase" evidence="2">
    <location>
        <begin position="6"/>
        <end position="143"/>
    </location>
</feature>
<feature type="non-terminal residue" evidence="3">
    <location>
        <position position="630"/>
    </location>
</feature>
<keyword evidence="1" id="KW-0378">Hydrolase</keyword>
<keyword evidence="1" id="KW-0234">DNA repair</keyword>
<comment type="cofactor">
    <cofactor evidence="1">
        <name>Mg(2+)</name>
        <dbReference type="ChEBI" id="CHEBI:18420"/>
    </cofactor>
</comment>
<dbReference type="EMBL" id="CAXAMM010000560">
    <property type="protein sequence ID" value="CAK8987992.1"/>
    <property type="molecule type" value="Genomic_DNA"/>
</dbReference>
<keyword evidence="1" id="KW-0547">Nucleotide-binding</keyword>